<feature type="compositionally biased region" description="Basic and acidic residues" evidence="1">
    <location>
        <begin position="161"/>
        <end position="179"/>
    </location>
</feature>
<feature type="chain" id="PRO_5018161706" evidence="2">
    <location>
        <begin position="28"/>
        <end position="251"/>
    </location>
</feature>
<organism evidence="3 4">
    <name type="scientific">Anabarilius grahami</name>
    <name type="common">Kanglang fish</name>
    <name type="synonym">Barilius grahami</name>
    <dbReference type="NCBI Taxonomy" id="495550"/>
    <lineage>
        <taxon>Eukaryota</taxon>
        <taxon>Metazoa</taxon>
        <taxon>Chordata</taxon>
        <taxon>Craniata</taxon>
        <taxon>Vertebrata</taxon>
        <taxon>Euteleostomi</taxon>
        <taxon>Actinopterygii</taxon>
        <taxon>Neopterygii</taxon>
        <taxon>Teleostei</taxon>
        <taxon>Ostariophysi</taxon>
        <taxon>Cypriniformes</taxon>
        <taxon>Xenocyprididae</taxon>
        <taxon>Xenocypridinae</taxon>
        <taxon>Xenocypridinae incertae sedis</taxon>
        <taxon>Anabarilius</taxon>
    </lineage>
</organism>
<protein>
    <submittedName>
        <fullName evidence="3">Uncharacterized protein</fullName>
    </submittedName>
</protein>
<gene>
    <name evidence="3" type="ORF">DPX16_12647</name>
</gene>
<proteinExistence type="predicted"/>
<evidence type="ECO:0000313" key="4">
    <source>
        <dbReference type="Proteomes" id="UP000281406"/>
    </source>
</evidence>
<evidence type="ECO:0000313" key="3">
    <source>
        <dbReference type="EMBL" id="ROL46754.1"/>
    </source>
</evidence>
<sequence>MWPGCCYFPSWFALSLPHFCLISPSLQRSGNTKKRRPGTHRTQVYSSSLWSTVWGGRLDRRRNLANLSEFTGANQEERTGCGAPALYLINTKWSTNLGHRASSWTAGRTEGVDYVWSSKARTGVQIQDYRCAAALLMVDKQSKLPIPRVAPAHKIKTGKLKKTDDDDEKAKKKELDRARNKTRGYSTTEPNRVRSRFQGCQTGLIDPDSKREVGPASAEGRAAKPWRRKPSALASSGMPSFGLSRKLHPGK</sequence>
<dbReference type="AlphaFoldDB" id="A0A3N0YKT0"/>
<accession>A0A3N0YKT0</accession>
<evidence type="ECO:0000256" key="1">
    <source>
        <dbReference type="SAM" id="MobiDB-lite"/>
    </source>
</evidence>
<dbReference type="Proteomes" id="UP000281406">
    <property type="component" value="Unassembled WGS sequence"/>
</dbReference>
<evidence type="ECO:0000256" key="2">
    <source>
        <dbReference type="SAM" id="SignalP"/>
    </source>
</evidence>
<comment type="caution">
    <text evidence="3">The sequence shown here is derived from an EMBL/GenBank/DDBJ whole genome shotgun (WGS) entry which is preliminary data.</text>
</comment>
<feature type="region of interest" description="Disordered" evidence="1">
    <location>
        <begin position="156"/>
        <end position="251"/>
    </location>
</feature>
<dbReference type="EMBL" id="RJVU01037189">
    <property type="protein sequence ID" value="ROL46754.1"/>
    <property type="molecule type" value="Genomic_DNA"/>
</dbReference>
<feature type="signal peptide" evidence="2">
    <location>
        <begin position="1"/>
        <end position="27"/>
    </location>
</feature>
<keyword evidence="2" id="KW-0732">Signal</keyword>
<reference evidence="3 4" key="1">
    <citation type="submission" date="2018-10" db="EMBL/GenBank/DDBJ databases">
        <title>Genome assembly for a Yunnan-Guizhou Plateau 3E fish, Anabarilius grahami (Regan), and its evolutionary and genetic applications.</title>
        <authorList>
            <person name="Jiang W."/>
        </authorList>
    </citation>
    <scope>NUCLEOTIDE SEQUENCE [LARGE SCALE GENOMIC DNA]</scope>
    <source>
        <strain evidence="3">AG-KIZ</strain>
        <tissue evidence="3">Muscle</tissue>
    </source>
</reference>
<name>A0A3N0YKT0_ANAGA</name>
<keyword evidence="4" id="KW-1185">Reference proteome</keyword>